<feature type="transmembrane region" description="Helical" evidence="8">
    <location>
        <begin position="300"/>
        <end position="325"/>
    </location>
</feature>
<dbReference type="PANTHER" id="PTHR10283:SF82">
    <property type="entry name" value="SOLUTE CARRIER FAMILY 13 MEMBER 2"/>
    <property type="match status" value="1"/>
</dbReference>
<dbReference type="GO" id="GO:0015137">
    <property type="term" value="F:citrate transmembrane transporter activity"/>
    <property type="evidence" value="ECO:0007669"/>
    <property type="project" value="TreeGrafter"/>
</dbReference>
<comment type="similarity">
    <text evidence="2">Belongs to the SLC13A/DASS transporter (TC 2.A.47) family. NADC subfamily.</text>
</comment>
<sequence>MPSYVQRCLRWNRPKYSPASEGDEAAAADDPDVGGESLSLSARATPAQVVRCSAEAVDFEFPETSSSPPTHGDMAPGCLVAAKRVLWFTRCHWRRLLALVAPVLLSPLLILHDSKETRCAYVILLMAVYWMFEVVHLSVTSLLPVCLFPLFGVLDTASATAPYMKDAIMMYLAGMIIATAVENCNLHYRIAIRILLIIGTKTLWLLLGFMVTSMFLSMWLSNMATTLMVLPIVDAVVNEICKKNAEENLKNSSPENGYTNEAFPADNGDGSAESFELQSKESAERCSNYDKYRHAMLLGIAYASNIGGTGSVIGTAPNLVLMGLVEELYPNSNSLSFATWMIYNVPTMIMCTAFAWLYLYFQLVPRRALFWSSDNYSTNVMVYKPNAFSARFHEGAVLSIFLVIVLLWFFRDPYVVTGWSSFFALGKKIKDATPAMLLVCLLFLIPARPVANPRGPALLEWSTVQRKIPWGVLLLMGGSFSMAEAASKSGLSVMVGQYLTGLDVLHPVLLVTVLCLFTCVVTEIASNTATASVLLPITSYLVSTSPEDVKLAVSASFAFMLPVATPPNAMVYEHSNMRLKDMVKAGIVMNIACIIIEVAAINTIGEWTFGLSSFPAWAETANSTQHGANSTVTS</sequence>
<accession>A0A9J6GPS4</accession>
<evidence type="ECO:0000313" key="9">
    <source>
        <dbReference type="EMBL" id="KAH9376648.1"/>
    </source>
</evidence>
<dbReference type="Proteomes" id="UP000821853">
    <property type="component" value="Unassembled WGS sequence"/>
</dbReference>
<feature type="transmembrane region" description="Helical" evidence="8">
    <location>
        <begin position="337"/>
        <end position="361"/>
    </location>
</feature>
<dbReference type="OrthoDB" id="6493944at2759"/>
<feature type="transmembrane region" description="Helical" evidence="8">
    <location>
        <begin position="163"/>
        <end position="181"/>
    </location>
</feature>
<keyword evidence="6 8" id="KW-0472">Membrane</keyword>
<feature type="transmembrane region" description="Helical" evidence="8">
    <location>
        <begin position="508"/>
        <end position="531"/>
    </location>
</feature>
<dbReference type="GO" id="GO:0015141">
    <property type="term" value="F:succinate transmembrane transporter activity"/>
    <property type="evidence" value="ECO:0007669"/>
    <property type="project" value="TreeGrafter"/>
</dbReference>
<comment type="caution">
    <text evidence="9">The sequence shown here is derived from an EMBL/GenBank/DDBJ whole genome shotgun (WGS) entry which is preliminary data.</text>
</comment>
<dbReference type="CDD" id="cd01115">
    <property type="entry name" value="SLC13_permease"/>
    <property type="match status" value="1"/>
</dbReference>
<keyword evidence="10" id="KW-1185">Reference proteome</keyword>
<reference evidence="9 10" key="1">
    <citation type="journal article" date="2020" name="Cell">
        <title>Large-Scale Comparative Analyses of Tick Genomes Elucidate Their Genetic Diversity and Vector Capacities.</title>
        <authorList>
            <consortium name="Tick Genome and Microbiome Consortium (TIGMIC)"/>
            <person name="Jia N."/>
            <person name="Wang J."/>
            <person name="Shi W."/>
            <person name="Du L."/>
            <person name="Sun Y."/>
            <person name="Zhan W."/>
            <person name="Jiang J.F."/>
            <person name="Wang Q."/>
            <person name="Zhang B."/>
            <person name="Ji P."/>
            <person name="Bell-Sakyi L."/>
            <person name="Cui X.M."/>
            <person name="Yuan T.T."/>
            <person name="Jiang B.G."/>
            <person name="Yang W.F."/>
            <person name="Lam T.T."/>
            <person name="Chang Q.C."/>
            <person name="Ding S.J."/>
            <person name="Wang X.J."/>
            <person name="Zhu J.G."/>
            <person name="Ruan X.D."/>
            <person name="Zhao L."/>
            <person name="Wei J.T."/>
            <person name="Ye R.Z."/>
            <person name="Que T.C."/>
            <person name="Du C.H."/>
            <person name="Zhou Y.H."/>
            <person name="Cheng J.X."/>
            <person name="Dai P.F."/>
            <person name="Guo W.B."/>
            <person name="Han X.H."/>
            <person name="Huang E.J."/>
            <person name="Li L.F."/>
            <person name="Wei W."/>
            <person name="Gao Y.C."/>
            <person name="Liu J.Z."/>
            <person name="Shao H.Z."/>
            <person name="Wang X."/>
            <person name="Wang C.C."/>
            <person name="Yang T.C."/>
            <person name="Huo Q.B."/>
            <person name="Li W."/>
            <person name="Chen H.Y."/>
            <person name="Chen S.E."/>
            <person name="Zhou L.G."/>
            <person name="Ni X.B."/>
            <person name="Tian J.H."/>
            <person name="Sheng Y."/>
            <person name="Liu T."/>
            <person name="Pan Y.S."/>
            <person name="Xia L.Y."/>
            <person name="Li J."/>
            <person name="Zhao F."/>
            <person name="Cao W.C."/>
        </authorList>
    </citation>
    <scope>NUCLEOTIDE SEQUENCE [LARGE SCALE GENOMIC DNA]</scope>
    <source>
        <strain evidence="9">HaeL-2018</strain>
    </source>
</reference>
<dbReference type="InterPro" id="IPR031312">
    <property type="entry name" value="Na/sul_symport_CS"/>
</dbReference>
<evidence type="ECO:0000256" key="7">
    <source>
        <dbReference type="SAM" id="MobiDB-lite"/>
    </source>
</evidence>
<keyword evidence="3" id="KW-0813">Transport</keyword>
<comment type="subcellular location">
    <subcellularLocation>
        <location evidence="1">Membrane</location>
        <topology evidence="1">Multi-pass membrane protein</topology>
    </subcellularLocation>
</comment>
<dbReference type="InterPro" id="IPR001898">
    <property type="entry name" value="SLC13A/DASS"/>
</dbReference>
<gene>
    <name evidence="9" type="ORF">HPB48_005859</name>
</gene>
<dbReference type="PROSITE" id="PS01271">
    <property type="entry name" value="NA_SULFATE"/>
    <property type="match status" value="1"/>
</dbReference>
<evidence type="ECO:0000256" key="2">
    <source>
        <dbReference type="ARBA" id="ARBA00006772"/>
    </source>
</evidence>
<feature type="transmembrane region" description="Helical" evidence="8">
    <location>
        <begin position="583"/>
        <end position="605"/>
    </location>
</feature>
<dbReference type="VEuPathDB" id="VectorBase:HLOH_047808"/>
<evidence type="ECO:0000256" key="1">
    <source>
        <dbReference type="ARBA" id="ARBA00004141"/>
    </source>
</evidence>
<organism evidence="9 10">
    <name type="scientific">Haemaphysalis longicornis</name>
    <name type="common">Bush tick</name>
    <dbReference type="NCBI Taxonomy" id="44386"/>
    <lineage>
        <taxon>Eukaryota</taxon>
        <taxon>Metazoa</taxon>
        <taxon>Ecdysozoa</taxon>
        <taxon>Arthropoda</taxon>
        <taxon>Chelicerata</taxon>
        <taxon>Arachnida</taxon>
        <taxon>Acari</taxon>
        <taxon>Parasitiformes</taxon>
        <taxon>Ixodida</taxon>
        <taxon>Ixodoidea</taxon>
        <taxon>Ixodidae</taxon>
        <taxon>Haemaphysalinae</taxon>
        <taxon>Haemaphysalis</taxon>
    </lineage>
</organism>
<keyword evidence="4 8" id="KW-0812">Transmembrane</keyword>
<evidence type="ECO:0000256" key="4">
    <source>
        <dbReference type="ARBA" id="ARBA00022692"/>
    </source>
</evidence>
<evidence type="ECO:0000256" key="6">
    <source>
        <dbReference type="ARBA" id="ARBA00023136"/>
    </source>
</evidence>
<feature type="transmembrane region" description="Helical" evidence="8">
    <location>
        <begin position="93"/>
        <end position="111"/>
    </location>
</feature>
<dbReference type="Pfam" id="PF00939">
    <property type="entry name" value="Na_sulph_symp"/>
    <property type="match status" value="1"/>
</dbReference>
<evidence type="ECO:0000256" key="8">
    <source>
        <dbReference type="SAM" id="Phobius"/>
    </source>
</evidence>
<feature type="region of interest" description="Disordered" evidence="7">
    <location>
        <begin position="251"/>
        <end position="274"/>
    </location>
</feature>
<name>A0A9J6GPS4_HAELO</name>
<evidence type="ECO:0000256" key="3">
    <source>
        <dbReference type="ARBA" id="ARBA00022448"/>
    </source>
</evidence>
<dbReference type="AlphaFoldDB" id="A0A9J6GPS4"/>
<dbReference type="PANTHER" id="PTHR10283">
    <property type="entry name" value="SOLUTE CARRIER FAMILY 13 MEMBER"/>
    <property type="match status" value="1"/>
</dbReference>
<feature type="transmembrane region" description="Helical" evidence="8">
    <location>
        <begin position="392"/>
        <end position="410"/>
    </location>
</feature>
<dbReference type="OMA" id="AINTWAM"/>
<keyword evidence="5 8" id="KW-1133">Transmembrane helix</keyword>
<feature type="transmembrane region" description="Helical" evidence="8">
    <location>
        <begin position="202"/>
        <end position="220"/>
    </location>
</feature>
<evidence type="ECO:0000313" key="10">
    <source>
        <dbReference type="Proteomes" id="UP000821853"/>
    </source>
</evidence>
<feature type="transmembrane region" description="Helical" evidence="8">
    <location>
        <begin position="123"/>
        <end position="151"/>
    </location>
</feature>
<proteinExistence type="inferred from homology"/>
<protein>
    <recommendedName>
        <fullName evidence="11">Na+/dicarboxylate, Na+/tricarboxylate and phosphate transporter</fullName>
    </recommendedName>
</protein>
<dbReference type="GO" id="GO:0005886">
    <property type="term" value="C:plasma membrane"/>
    <property type="evidence" value="ECO:0007669"/>
    <property type="project" value="TreeGrafter"/>
</dbReference>
<evidence type="ECO:0008006" key="11">
    <source>
        <dbReference type="Google" id="ProtNLM"/>
    </source>
</evidence>
<dbReference type="EMBL" id="JABSTR010000008">
    <property type="protein sequence ID" value="KAH9376648.1"/>
    <property type="molecule type" value="Genomic_DNA"/>
</dbReference>
<evidence type="ECO:0000256" key="5">
    <source>
        <dbReference type="ARBA" id="ARBA00022989"/>
    </source>
</evidence>